<sequence>MRRTRIGLLLSAVILVIVGSLPGVALADPTPGETGQGGQHENWLKNVLHGEGIVQTKKGPIRVAMQNGTATAATETSVTVRSTDGYTKTWTLAQNAKIYNDHMSVQPGALQAGSMVVVGGPITVSGGGGSPAASPTTTYTAQIVLIQSTAGTGTGTETPAPAPATS</sequence>
<evidence type="ECO:0008006" key="4">
    <source>
        <dbReference type="Google" id="ProtNLM"/>
    </source>
</evidence>
<evidence type="ECO:0000313" key="2">
    <source>
        <dbReference type="EMBL" id="GAA1546267.1"/>
    </source>
</evidence>
<protein>
    <recommendedName>
        <fullName evidence="4">DUF5666 domain-containing protein</fullName>
    </recommendedName>
</protein>
<evidence type="ECO:0000256" key="1">
    <source>
        <dbReference type="SAM" id="SignalP"/>
    </source>
</evidence>
<feature type="signal peptide" evidence="1">
    <location>
        <begin position="1"/>
        <end position="27"/>
    </location>
</feature>
<comment type="caution">
    <text evidence="2">The sequence shown here is derived from an EMBL/GenBank/DDBJ whole genome shotgun (WGS) entry which is preliminary data.</text>
</comment>
<keyword evidence="3" id="KW-1185">Reference proteome</keyword>
<accession>A0ABP4MQB1</accession>
<gene>
    <name evidence="2" type="ORF">GCM10009827_078020</name>
</gene>
<keyword evidence="1" id="KW-0732">Signal</keyword>
<dbReference type="Proteomes" id="UP001501470">
    <property type="component" value="Unassembled WGS sequence"/>
</dbReference>
<proteinExistence type="predicted"/>
<organism evidence="2 3">
    <name type="scientific">Dactylosporangium maewongense</name>
    <dbReference type="NCBI Taxonomy" id="634393"/>
    <lineage>
        <taxon>Bacteria</taxon>
        <taxon>Bacillati</taxon>
        <taxon>Actinomycetota</taxon>
        <taxon>Actinomycetes</taxon>
        <taxon>Micromonosporales</taxon>
        <taxon>Micromonosporaceae</taxon>
        <taxon>Dactylosporangium</taxon>
    </lineage>
</organism>
<evidence type="ECO:0000313" key="3">
    <source>
        <dbReference type="Proteomes" id="UP001501470"/>
    </source>
</evidence>
<dbReference type="EMBL" id="BAAAQD010000019">
    <property type="protein sequence ID" value="GAA1546267.1"/>
    <property type="molecule type" value="Genomic_DNA"/>
</dbReference>
<name>A0ABP4MQB1_9ACTN</name>
<feature type="chain" id="PRO_5046533754" description="DUF5666 domain-containing protein" evidence="1">
    <location>
        <begin position="28"/>
        <end position="166"/>
    </location>
</feature>
<dbReference type="RefSeq" id="WP_344508239.1">
    <property type="nucleotide sequence ID" value="NZ_BAAAQD010000019.1"/>
</dbReference>
<reference evidence="3" key="1">
    <citation type="journal article" date="2019" name="Int. J. Syst. Evol. Microbiol.">
        <title>The Global Catalogue of Microorganisms (GCM) 10K type strain sequencing project: providing services to taxonomists for standard genome sequencing and annotation.</title>
        <authorList>
            <consortium name="The Broad Institute Genomics Platform"/>
            <consortium name="The Broad Institute Genome Sequencing Center for Infectious Disease"/>
            <person name="Wu L."/>
            <person name="Ma J."/>
        </authorList>
    </citation>
    <scope>NUCLEOTIDE SEQUENCE [LARGE SCALE GENOMIC DNA]</scope>
    <source>
        <strain evidence="3">JCM 15933</strain>
    </source>
</reference>